<evidence type="ECO:0000313" key="3">
    <source>
        <dbReference type="Proteomes" id="UP000267017"/>
    </source>
</evidence>
<dbReference type="AlphaFoldDB" id="A0A3P3U4Y0"/>
<dbReference type="EMBL" id="RRCN01000001">
    <property type="protein sequence ID" value="RRJ64659.1"/>
    <property type="molecule type" value="Genomic_DNA"/>
</dbReference>
<feature type="compositionally biased region" description="Basic and acidic residues" evidence="1">
    <location>
        <begin position="199"/>
        <end position="212"/>
    </location>
</feature>
<sequence>MPIHPYGVLKGKVVEGTKAPIDGDKTPHYHAVVRANRRNYQLAINVKSLKKPSELLYLVSEHFNSEQITHLPDLNEGFTEISRSNRELALDYIRGGLFDPSQMMELPFNEDGPDNDLNEKVDHYIQEAKTKNADIYVYGEKFSSGNGMHDIHMNQGNDPRFREDDGIWQDGGILIHFAQENRWAGMFLAFQSQSWCTDDDGHAERPVSECSHKTVKPAAGAGAGPAGA</sequence>
<dbReference type="RefSeq" id="WP_128632462.1">
    <property type="nucleotide sequence ID" value="NZ_RRCN01000001.1"/>
</dbReference>
<keyword evidence="3" id="KW-1185">Reference proteome</keyword>
<dbReference type="Pfam" id="PF10042">
    <property type="entry name" value="DUF2278"/>
    <property type="match status" value="1"/>
</dbReference>
<dbReference type="OrthoDB" id="291334at2"/>
<name>A0A3P3U4Y0_9BACL</name>
<organism evidence="2 3">
    <name type="scientific">Paenibacillus oralis</name>
    <dbReference type="NCBI Taxonomy" id="2490856"/>
    <lineage>
        <taxon>Bacteria</taxon>
        <taxon>Bacillati</taxon>
        <taxon>Bacillota</taxon>
        <taxon>Bacilli</taxon>
        <taxon>Bacillales</taxon>
        <taxon>Paenibacillaceae</taxon>
        <taxon>Paenibacillus</taxon>
    </lineage>
</organism>
<accession>A0A3P3U4Y0</accession>
<protein>
    <submittedName>
        <fullName evidence="2">DUF2278 family protein</fullName>
    </submittedName>
</protein>
<dbReference type="InterPro" id="IPR019268">
    <property type="entry name" value="DUF2278"/>
</dbReference>
<evidence type="ECO:0000256" key="1">
    <source>
        <dbReference type="SAM" id="MobiDB-lite"/>
    </source>
</evidence>
<gene>
    <name evidence="2" type="ORF">EHV15_18315</name>
</gene>
<feature type="region of interest" description="Disordered" evidence="1">
    <location>
        <begin position="198"/>
        <end position="228"/>
    </location>
</feature>
<comment type="caution">
    <text evidence="2">The sequence shown here is derived from an EMBL/GenBank/DDBJ whole genome shotgun (WGS) entry which is preliminary data.</text>
</comment>
<reference evidence="2 3" key="1">
    <citation type="submission" date="2018-11" db="EMBL/GenBank/DDBJ databases">
        <title>Genome sequencing of Paenibacillus sp. KCOM 3021 (= ChDC PVNT-B20).</title>
        <authorList>
            <person name="Kook J.-K."/>
            <person name="Park S.-N."/>
            <person name="Lim Y.K."/>
        </authorList>
    </citation>
    <scope>NUCLEOTIDE SEQUENCE [LARGE SCALE GENOMIC DNA]</scope>
    <source>
        <strain evidence="2 3">KCOM 3021</strain>
    </source>
</reference>
<proteinExistence type="predicted"/>
<evidence type="ECO:0000313" key="2">
    <source>
        <dbReference type="EMBL" id="RRJ64659.1"/>
    </source>
</evidence>
<dbReference type="Proteomes" id="UP000267017">
    <property type="component" value="Unassembled WGS sequence"/>
</dbReference>